<feature type="region of interest" description="Disordered" evidence="1">
    <location>
        <begin position="223"/>
        <end position="270"/>
    </location>
</feature>
<organism evidence="2 3">
    <name type="scientific">Arthrobacter phage EastWest</name>
    <dbReference type="NCBI Taxonomy" id="2894292"/>
    <lineage>
        <taxon>Viruses</taxon>
        <taxon>Duplodnaviria</taxon>
        <taxon>Heunggongvirae</taxon>
        <taxon>Uroviricota</taxon>
        <taxon>Caudoviricetes</taxon>
        <taxon>Berryhillviridae</taxon>
        <taxon>Eastwestvirus</taxon>
        <taxon>Eastwestvirus eastwest</taxon>
    </lineage>
</organism>
<keyword evidence="3" id="KW-1185">Reference proteome</keyword>
<sequence>MAKTATTTFKGVELTKVGDWLSGLGEARVTEQHLVDAVNAAKDTQVDHAPIKIGHEGRLELGDAQPAAGWVENIRLSADKQTLIGDLAHIPSKIAEIIPRAFRRRSVEMALNTRTPSGKRYAATLTALSLLGAKAPAVKGLNDIAELYASSGESTSETLVALSYNDDTATVPQGEPETGDAKDGKTKTDERTAEVALTDALKEKLGLAADATDADVEAALEAATITPAAAENENDGDKDGEKDDDKGAAPAGAAAPAGTDGAAAPAAGEAGKQELSAGQIVQLSAAQYSDMTTKLSALEEKEAKRDRADTLRFALSTGRIAPAEEKHWEKQLTRDFEGTKTLLSSLQPRFSTVELGGDDARNREASDLEALEKAAEAAGI</sequence>
<evidence type="ECO:0000313" key="3">
    <source>
        <dbReference type="Proteomes" id="UP000827897"/>
    </source>
</evidence>
<feature type="compositionally biased region" description="Basic and acidic residues" evidence="1">
    <location>
        <begin position="179"/>
        <end position="191"/>
    </location>
</feature>
<accession>A0AAE9C9M3</accession>
<protein>
    <submittedName>
        <fullName evidence="2">Scaffolding protein</fullName>
    </submittedName>
</protein>
<evidence type="ECO:0000313" key="2">
    <source>
        <dbReference type="EMBL" id="UGL61892.1"/>
    </source>
</evidence>
<gene>
    <name evidence="2" type="primary">8</name>
    <name evidence="2" type="ORF">SEA_EASTWEST_8</name>
</gene>
<dbReference type="InterPro" id="IPR012106">
    <property type="entry name" value="Phage_Mu_Gp1"/>
</dbReference>
<feature type="compositionally biased region" description="Basic and acidic residues" evidence="1">
    <location>
        <begin position="235"/>
        <end position="247"/>
    </location>
</feature>
<feature type="region of interest" description="Disordered" evidence="1">
    <location>
        <begin position="166"/>
        <end position="191"/>
    </location>
</feature>
<name>A0AAE9C9M3_9CAUD</name>
<reference evidence="2" key="1">
    <citation type="submission" date="2021-10" db="EMBL/GenBank/DDBJ databases">
        <authorList>
            <person name="Valenzuela N."/>
            <person name="Pablo J."/>
            <person name="Strother B."/>
            <person name="Cravalho Y."/>
            <person name="Barto Z."/>
            <person name="Kane C."/>
            <person name="Chong R.A."/>
            <person name="Kawasaki K."/>
            <person name="Cruz S."/>
            <person name="Porter M.L."/>
            <person name="Pearce R."/>
            <person name="Hohenstein G."/>
            <person name="Li K."/>
            <person name="Kaniho J."/>
            <person name="Sadones M."/>
            <person name="Hamlin F."/>
            <person name="Daniels M."/>
            <person name="McKee K."/>
            <person name="Reed F."/>
            <person name="Donachie S."/>
            <person name="Bollivar D.W."/>
            <person name="Garlena R.A."/>
            <person name="Russell D.A."/>
            <person name="Jacobs-Sera D."/>
            <person name="Hatfull G.F."/>
        </authorList>
    </citation>
    <scope>NUCLEOTIDE SEQUENCE</scope>
</reference>
<feature type="compositionally biased region" description="Low complexity" evidence="1">
    <location>
        <begin position="248"/>
        <end position="270"/>
    </location>
</feature>
<evidence type="ECO:0000256" key="1">
    <source>
        <dbReference type="SAM" id="MobiDB-lite"/>
    </source>
</evidence>
<dbReference type="EMBL" id="OK999980">
    <property type="protein sequence ID" value="UGL61892.1"/>
    <property type="molecule type" value="Genomic_DNA"/>
</dbReference>
<dbReference type="Proteomes" id="UP000827897">
    <property type="component" value="Segment"/>
</dbReference>
<proteinExistence type="predicted"/>
<dbReference type="Pfam" id="PF10123">
    <property type="entry name" value="Mu-like_Pro"/>
    <property type="match status" value="1"/>
</dbReference>